<keyword evidence="3" id="KW-1185">Reference proteome</keyword>
<evidence type="ECO:0000259" key="1">
    <source>
        <dbReference type="Pfam" id="PF16036"/>
    </source>
</evidence>
<dbReference type="RefSeq" id="WP_116651334.1">
    <property type="nucleotide sequence ID" value="NZ_QUZK01000042.1"/>
</dbReference>
<accession>A0A3E1K725</accession>
<dbReference type="EMBL" id="QUZK01000042">
    <property type="protein sequence ID" value="RFF29749.1"/>
    <property type="molecule type" value="Genomic_DNA"/>
</dbReference>
<dbReference type="OrthoDB" id="7277038at2"/>
<organism evidence="2 3">
    <name type="scientific">Wenzhouxiangella sediminis</name>
    <dbReference type="NCBI Taxonomy" id="1792836"/>
    <lineage>
        <taxon>Bacteria</taxon>
        <taxon>Pseudomonadati</taxon>
        <taxon>Pseudomonadota</taxon>
        <taxon>Gammaproteobacteria</taxon>
        <taxon>Chromatiales</taxon>
        <taxon>Wenzhouxiangellaceae</taxon>
        <taxon>Wenzhouxiangella</taxon>
    </lineage>
</organism>
<dbReference type="Proteomes" id="UP000260351">
    <property type="component" value="Unassembled WGS sequence"/>
</dbReference>
<dbReference type="InterPro" id="IPR016087">
    <property type="entry name" value="Chalcone_isomerase"/>
</dbReference>
<evidence type="ECO:0000313" key="3">
    <source>
        <dbReference type="Proteomes" id="UP000260351"/>
    </source>
</evidence>
<dbReference type="AlphaFoldDB" id="A0A3E1K725"/>
<name>A0A3E1K725_9GAMM</name>
<comment type="caution">
    <text evidence="2">The sequence shown here is derived from an EMBL/GenBank/DDBJ whole genome shotgun (WGS) entry which is preliminary data.</text>
</comment>
<protein>
    <recommendedName>
        <fullName evidence="1">Chalcone isomerase domain-containing protein</fullName>
    </recommendedName>
</protein>
<feature type="domain" description="Chalcone isomerase" evidence="1">
    <location>
        <begin position="43"/>
        <end position="172"/>
    </location>
</feature>
<sequence>MNRLLPATILVVSAVLSTAGEASTGKTELQRCSEVELKVIGLFSVGTASLHLADCSDRDRVLERVPKMFSLELDRDIAGSDLIDSANDLLVDNLDLQSRAALPEELACLANAYVDAAEGERFDVTYQPDERLALYRNGELLRECPDRGHGHQYFQIWFGEEPFNDKMKRRLLERAARP</sequence>
<gene>
    <name evidence="2" type="ORF">DZC52_11780</name>
</gene>
<proteinExistence type="predicted"/>
<evidence type="ECO:0000313" key="2">
    <source>
        <dbReference type="EMBL" id="RFF29749.1"/>
    </source>
</evidence>
<dbReference type="Pfam" id="PF16036">
    <property type="entry name" value="Chalcone_3"/>
    <property type="match status" value="1"/>
</dbReference>
<reference evidence="2 3" key="1">
    <citation type="submission" date="2018-08" db="EMBL/GenBank/DDBJ databases">
        <title>Wenzhouxiangella salilacus sp. nov., a novel bacterium isolated from a saline lake in Xinjiang Province, China.</title>
        <authorList>
            <person name="Han S."/>
        </authorList>
    </citation>
    <scope>NUCLEOTIDE SEQUENCE [LARGE SCALE GENOMIC DNA]</scope>
    <source>
        <strain evidence="2 3">XDB06</strain>
    </source>
</reference>